<evidence type="ECO:0000313" key="2">
    <source>
        <dbReference type="Proteomes" id="UP001493487"/>
    </source>
</evidence>
<proteinExistence type="predicted"/>
<organism evidence="1 2">
    <name type="scientific">Cohnella silvisoli</name>
    <dbReference type="NCBI Taxonomy" id="2873699"/>
    <lineage>
        <taxon>Bacteria</taxon>
        <taxon>Bacillati</taxon>
        <taxon>Bacillota</taxon>
        <taxon>Bacilli</taxon>
        <taxon>Bacillales</taxon>
        <taxon>Paenibacillaceae</taxon>
        <taxon>Cohnella</taxon>
    </lineage>
</organism>
<gene>
    <name evidence="1" type="ORF">QJS35_28385</name>
</gene>
<protein>
    <submittedName>
        <fullName evidence="1">Uncharacterized protein</fullName>
    </submittedName>
</protein>
<sequence length="122" mass="13404">MGYKKEFSRLAGFMVQEFATLSEKFAVAVKEGANRSSEKILEAVDEFVEPSSVLVEKLSTAVKEGENKRILEAVKGLIQPSSALVHKFTDAVKDGANFVGGKMMTTVDDFVHLIKTYKASKE</sequence>
<name>A0ABV1L3G4_9BACL</name>
<evidence type="ECO:0000313" key="1">
    <source>
        <dbReference type="EMBL" id="MEQ4486307.1"/>
    </source>
</evidence>
<reference evidence="1 2" key="1">
    <citation type="journal article" date="2023" name="Genome Announc.">
        <title>Pan-Genome Analyses of the Genus Cohnella and Proposal of the Novel Species Cohnella silvisoli sp. nov., Isolated from Forest Soil.</title>
        <authorList>
            <person name="Wang C."/>
            <person name="Mao L."/>
            <person name="Bao G."/>
            <person name="Zhu H."/>
        </authorList>
    </citation>
    <scope>NUCLEOTIDE SEQUENCE [LARGE SCALE GENOMIC DNA]</scope>
    <source>
        <strain evidence="1 2">NL03-T5-1</strain>
    </source>
</reference>
<dbReference type="EMBL" id="JASKHM010000020">
    <property type="protein sequence ID" value="MEQ4486307.1"/>
    <property type="molecule type" value="Genomic_DNA"/>
</dbReference>
<comment type="caution">
    <text evidence="1">The sequence shown here is derived from an EMBL/GenBank/DDBJ whole genome shotgun (WGS) entry which is preliminary data.</text>
</comment>
<accession>A0ABV1L3G4</accession>
<dbReference type="Proteomes" id="UP001493487">
    <property type="component" value="Unassembled WGS sequence"/>
</dbReference>
<keyword evidence="2" id="KW-1185">Reference proteome</keyword>
<dbReference type="RefSeq" id="WP_232190220.1">
    <property type="nucleotide sequence ID" value="NZ_JAIOAP010000029.1"/>
</dbReference>